<keyword evidence="2" id="KW-1185">Reference proteome</keyword>
<comment type="caution">
    <text evidence="1">The sequence shown here is derived from an EMBL/GenBank/DDBJ whole genome shotgun (WGS) entry which is preliminary data.</text>
</comment>
<organism evidence="1 2">
    <name type="scientific">Mycobacterium pinniadriaticum</name>
    <dbReference type="NCBI Taxonomy" id="2994102"/>
    <lineage>
        <taxon>Bacteria</taxon>
        <taxon>Bacillati</taxon>
        <taxon>Actinomycetota</taxon>
        <taxon>Actinomycetes</taxon>
        <taxon>Mycobacteriales</taxon>
        <taxon>Mycobacteriaceae</taxon>
        <taxon>Mycobacterium</taxon>
    </lineage>
</organism>
<gene>
    <name evidence="1" type="ORF">ORI27_22245</name>
</gene>
<dbReference type="Proteomes" id="UP001300745">
    <property type="component" value="Unassembled WGS sequence"/>
</dbReference>
<dbReference type="RefSeq" id="WP_265999229.1">
    <property type="nucleotide sequence ID" value="NZ_JAPJDN010000024.1"/>
</dbReference>
<sequence length="343" mass="37527">MNQPAAVIVCDESGSDGENLAKGEARVFAHGSTDLDADDAARIVDGLRGAVRFGGYELKSASLLKAEGRRKKLLELFAPTGPLPGRAKVVVIDKPFMIAAKVIDLVIEEAAHARGIDLYTHGEARAMAMTLFREGPGAYGEKLWQKLLGDFVSFVRRTQRNGSKTTQAELVETISHLRRGRRRRALASVMDQLWEGREHLADYRPDLRADSAALGTLDPLWPSIAATARAWHEVYSTPIHLVHDRQAALTPTAVSAFLQTIGVAWPNMALPVPITDLEQTDSRHDPRVQIADLVAGVGAWAANKALDGTISDDEANLLRPYLIDDSMWGDPTSWFRLAGRPLQ</sequence>
<evidence type="ECO:0000313" key="2">
    <source>
        <dbReference type="Proteomes" id="UP001300745"/>
    </source>
</evidence>
<evidence type="ECO:0000313" key="1">
    <source>
        <dbReference type="EMBL" id="MCX2939421.1"/>
    </source>
</evidence>
<dbReference type="EMBL" id="JAPJDO010000024">
    <property type="protein sequence ID" value="MCX2939421.1"/>
    <property type="molecule type" value="Genomic_DNA"/>
</dbReference>
<protein>
    <submittedName>
        <fullName evidence="1">DUF3800 domain-containing protein</fullName>
    </submittedName>
</protein>
<reference evidence="1 2" key="1">
    <citation type="submission" date="2022-11" db="EMBL/GenBank/DDBJ databases">
        <title>Mycobacterium sp. nov.</title>
        <authorList>
            <person name="Papic B."/>
            <person name="Spicic S."/>
            <person name="Duvnjak S."/>
        </authorList>
    </citation>
    <scope>NUCLEOTIDE SEQUENCE [LARGE SCALE GENOMIC DNA]</scope>
    <source>
        <strain evidence="1 2">CVI_P4</strain>
    </source>
</reference>
<accession>A0ABT3SIQ5</accession>
<name>A0ABT3SIQ5_9MYCO</name>
<proteinExistence type="predicted"/>